<dbReference type="PROSITE" id="PS51084">
    <property type="entry name" value="HIT_2"/>
    <property type="match status" value="1"/>
</dbReference>
<dbReference type="InterPro" id="IPR011146">
    <property type="entry name" value="HIT-like"/>
</dbReference>
<evidence type="ECO:0000259" key="4">
    <source>
        <dbReference type="PROSITE" id="PS51084"/>
    </source>
</evidence>
<dbReference type="PATRIC" id="fig|649747.3.peg.4960"/>
<feature type="domain" description="HIT" evidence="4">
    <location>
        <begin position="11"/>
        <end position="118"/>
    </location>
</feature>
<dbReference type="FunFam" id="3.30.428.10:FF:000007">
    <property type="entry name" value="HIT family protein"/>
    <property type="match status" value="1"/>
</dbReference>
<gene>
    <name evidence="5" type="ORF">HMPREF0083_05516</name>
</gene>
<reference evidence="5 6" key="1">
    <citation type="submission" date="2013-08" db="EMBL/GenBank/DDBJ databases">
        <authorList>
            <person name="Weinstock G."/>
            <person name="Sodergren E."/>
            <person name="Wylie T."/>
            <person name="Fulton L."/>
            <person name="Fulton R."/>
            <person name="Fronick C."/>
            <person name="O'Laughlin M."/>
            <person name="Godfrey J."/>
            <person name="Miner T."/>
            <person name="Herter B."/>
            <person name="Appelbaum E."/>
            <person name="Cordes M."/>
            <person name="Lek S."/>
            <person name="Wollam A."/>
            <person name="Pepin K.H."/>
            <person name="Palsikar V.B."/>
            <person name="Mitreva M."/>
            <person name="Wilson R.K."/>
        </authorList>
    </citation>
    <scope>NUCLEOTIDE SEQUENCE [LARGE SCALE GENOMIC DNA]</scope>
    <source>
        <strain evidence="5 6">ATCC 12856</strain>
    </source>
</reference>
<dbReference type="PRINTS" id="PR00332">
    <property type="entry name" value="HISTRIAD"/>
</dbReference>
<organism evidence="5 6">
    <name type="scientific">Aneurinibacillus aneurinilyticus ATCC 12856</name>
    <dbReference type="NCBI Taxonomy" id="649747"/>
    <lineage>
        <taxon>Bacteria</taxon>
        <taxon>Bacillati</taxon>
        <taxon>Bacillota</taxon>
        <taxon>Bacilli</taxon>
        <taxon>Bacillales</taxon>
        <taxon>Paenibacillaceae</taxon>
        <taxon>Aneurinibacillus group</taxon>
        <taxon>Aneurinibacillus</taxon>
    </lineage>
</organism>
<dbReference type="Pfam" id="PF01230">
    <property type="entry name" value="HIT"/>
    <property type="match status" value="1"/>
</dbReference>
<dbReference type="GO" id="GO:0003824">
    <property type="term" value="F:catalytic activity"/>
    <property type="evidence" value="ECO:0007669"/>
    <property type="project" value="InterPro"/>
</dbReference>
<dbReference type="EMBL" id="AWSJ01000341">
    <property type="protein sequence ID" value="ERI05954.1"/>
    <property type="molecule type" value="Genomic_DNA"/>
</dbReference>
<dbReference type="GO" id="GO:0009117">
    <property type="term" value="P:nucleotide metabolic process"/>
    <property type="evidence" value="ECO:0007669"/>
    <property type="project" value="TreeGrafter"/>
</dbReference>
<dbReference type="Proteomes" id="UP000016511">
    <property type="component" value="Unassembled WGS sequence"/>
</dbReference>
<evidence type="ECO:0000313" key="5">
    <source>
        <dbReference type="EMBL" id="ERI05954.1"/>
    </source>
</evidence>
<dbReference type="PANTHER" id="PTHR46648">
    <property type="entry name" value="HIT FAMILY PROTEIN 1"/>
    <property type="match status" value="1"/>
</dbReference>
<dbReference type="CDD" id="cd01277">
    <property type="entry name" value="HINT_subgroup"/>
    <property type="match status" value="1"/>
</dbReference>
<dbReference type="InterPro" id="IPR019808">
    <property type="entry name" value="Histidine_triad_CS"/>
</dbReference>
<proteinExistence type="predicted"/>
<dbReference type="STRING" id="649747.HMPREF0083_05516"/>
<accession>U1WBN6</accession>
<evidence type="ECO:0000256" key="2">
    <source>
        <dbReference type="PIRSR" id="PIRSR601310-3"/>
    </source>
</evidence>
<keyword evidence="6" id="KW-1185">Reference proteome</keyword>
<evidence type="ECO:0000256" key="3">
    <source>
        <dbReference type="PROSITE-ProRule" id="PRU00464"/>
    </source>
</evidence>
<dbReference type="PROSITE" id="PS00892">
    <property type="entry name" value="HIT_1"/>
    <property type="match status" value="1"/>
</dbReference>
<protein>
    <submittedName>
        <fullName evidence="5">Protein hit</fullName>
    </submittedName>
</protein>
<evidence type="ECO:0000313" key="6">
    <source>
        <dbReference type="Proteomes" id="UP000016511"/>
    </source>
</evidence>
<dbReference type="eggNOG" id="COG0537">
    <property type="taxonomic scope" value="Bacteria"/>
</dbReference>
<dbReference type="InterPro" id="IPR039384">
    <property type="entry name" value="HINT"/>
</dbReference>
<dbReference type="PANTHER" id="PTHR46648:SF1">
    <property type="entry name" value="ADENOSINE 5'-MONOPHOSPHORAMIDASE HNT1"/>
    <property type="match status" value="1"/>
</dbReference>
<comment type="caution">
    <text evidence="5">The sequence shown here is derived from an EMBL/GenBank/DDBJ whole genome shotgun (WGS) entry which is preliminary data.</text>
</comment>
<feature type="active site" description="Tele-AMP-histidine intermediate" evidence="1">
    <location>
        <position position="105"/>
    </location>
</feature>
<name>U1WBN6_ANEAE</name>
<dbReference type="InterPro" id="IPR001310">
    <property type="entry name" value="Histidine_triad_HIT"/>
</dbReference>
<dbReference type="SUPFAM" id="SSF54197">
    <property type="entry name" value="HIT-like"/>
    <property type="match status" value="1"/>
</dbReference>
<feature type="short sequence motif" description="Histidine triad motif" evidence="2 3">
    <location>
        <begin position="103"/>
        <end position="107"/>
    </location>
</feature>
<dbReference type="AlphaFoldDB" id="U1WBN6"/>
<dbReference type="Gene3D" id="3.30.428.10">
    <property type="entry name" value="HIT-like"/>
    <property type="match status" value="1"/>
</dbReference>
<sequence>MSTMSHDPNCIFCKIIKGEIPSSKVYENEHVVAFLDISQVTKGHTLVIPKIHKRDIFELTPEIASNLFACVPKIANAIKKQFNVDGVNLLNNSGKVAGQTVFHYHLHILPRYGREDGFHPTFVEHNDQYTPSDLQQIASHIAAGIES</sequence>
<dbReference type="HOGENOM" id="CLU_056776_3_2_9"/>
<evidence type="ECO:0000256" key="1">
    <source>
        <dbReference type="PIRSR" id="PIRSR601310-1"/>
    </source>
</evidence>
<dbReference type="InterPro" id="IPR036265">
    <property type="entry name" value="HIT-like_sf"/>
</dbReference>